<reference evidence="11 12" key="1">
    <citation type="submission" date="2024-10" db="EMBL/GenBank/DDBJ databases">
        <title>Updated reference genomes for cyclostephanoid diatoms.</title>
        <authorList>
            <person name="Roberts W.R."/>
            <person name="Alverson A.J."/>
        </authorList>
    </citation>
    <scope>NUCLEOTIDE SEQUENCE [LARGE SCALE GENOMIC DNA]</scope>
    <source>
        <strain evidence="11 12">AJA228-03</strain>
    </source>
</reference>
<dbReference type="PROSITE" id="PS51374">
    <property type="entry name" value="NDPK_LIKE"/>
    <property type="match status" value="1"/>
</dbReference>
<dbReference type="InterPro" id="IPR001564">
    <property type="entry name" value="Nucleoside_diP_kinase"/>
</dbReference>
<name>A0ABD3SFL9_9STRA</name>
<dbReference type="SMART" id="SM00562">
    <property type="entry name" value="NDK"/>
    <property type="match status" value="1"/>
</dbReference>
<dbReference type="InterPro" id="IPR036850">
    <property type="entry name" value="NDK-like_dom_sf"/>
</dbReference>
<evidence type="ECO:0000256" key="6">
    <source>
        <dbReference type="ARBA" id="ARBA00022840"/>
    </source>
</evidence>
<evidence type="ECO:0000256" key="5">
    <source>
        <dbReference type="ARBA" id="ARBA00022777"/>
    </source>
</evidence>
<dbReference type="PROSITE" id="PS00469">
    <property type="entry name" value="NDPK"/>
    <property type="match status" value="1"/>
</dbReference>
<evidence type="ECO:0000256" key="8">
    <source>
        <dbReference type="RuleBase" id="RU004011"/>
    </source>
</evidence>
<dbReference type="Gene3D" id="3.30.70.141">
    <property type="entry name" value="Nucleoside diphosphate kinase-like domain"/>
    <property type="match status" value="1"/>
</dbReference>
<evidence type="ECO:0000256" key="9">
    <source>
        <dbReference type="RuleBase" id="RU004013"/>
    </source>
</evidence>
<dbReference type="InterPro" id="IPR034907">
    <property type="entry name" value="NDK-like_dom"/>
</dbReference>
<dbReference type="Proteomes" id="UP001530377">
    <property type="component" value="Unassembled WGS sequence"/>
</dbReference>
<keyword evidence="3 9" id="KW-0808">Transferase</keyword>
<feature type="domain" description="Nucleoside diphosphate kinase-like" evidence="10">
    <location>
        <begin position="1"/>
        <end position="69"/>
    </location>
</feature>
<proteinExistence type="inferred from homology"/>
<evidence type="ECO:0000256" key="2">
    <source>
        <dbReference type="ARBA" id="ARBA00008142"/>
    </source>
</evidence>
<evidence type="ECO:0000313" key="12">
    <source>
        <dbReference type="Proteomes" id="UP001530377"/>
    </source>
</evidence>
<keyword evidence="5 9" id="KW-0418">Kinase</keyword>
<comment type="catalytic activity">
    <reaction evidence="9">
        <text>a 2'-deoxyribonucleoside 5'-diphosphate + ATP = a 2'-deoxyribonucleoside 5'-triphosphate + ADP</text>
        <dbReference type="Rhea" id="RHEA:44640"/>
        <dbReference type="ChEBI" id="CHEBI:30616"/>
        <dbReference type="ChEBI" id="CHEBI:61560"/>
        <dbReference type="ChEBI" id="CHEBI:73316"/>
        <dbReference type="ChEBI" id="CHEBI:456216"/>
        <dbReference type="EC" id="2.7.4.6"/>
    </reaction>
</comment>
<dbReference type="EC" id="2.7.4.6" evidence="9"/>
<evidence type="ECO:0000313" key="11">
    <source>
        <dbReference type="EMBL" id="KAL3823173.1"/>
    </source>
</evidence>
<evidence type="ECO:0000256" key="7">
    <source>
        <dbReference type="PROSITE-ProRule" id="PRU00706"/>
    </source>
</evidence>
<dbReference type="SUPFAM" id="SSF54919">
    <property type="entry name" value="Nucleoside diphosphate kinase, NDK"/>
    <property type="match status" value="1"/>
</dbReference>
<gene>
    <name evidence="11" type="ORF">ACHAXA_010057</name>
</gene>
<keyword evidence="12" id="KW-1185">Reference proteome</keyword>
<organism evidence="11 12">
    <name type="scientific">Cyclostephanos tholiformis</name>
    <dbReference type="NCBI Taxonomy" id="382380"/>
    <lineage>
        <taxon>Eukaryota</taxon>
        <taxon>Sar</taxon>
        <taxon>Stramenopiles</taxon>
        <taxon>Ochrophyta</taxon>
        <taxon>Bacillariophyta</taxon>
        <taxon>Coscinodiscophyceae</taxon>
        <taxon>Thalassiosirophycidae</taxon>
        <taxon>Stephanodiscales</taxon>
        <taxon>Stephanodiscaceae</taxon>
        <taxon>Cyclostephanos</taxon>
    </lineage>
</organism>
<evidence type="ECO:0000259" key="10">
    <source>
        <dbReference type="SMART" id="SM00562"/>
    </source>
</evidence>
<protein>
    <recommendedName>
        <fullName evidence="9">Nucleoside diphosphate kinase</fullName>
        <ecNumber evidence="9">2.7.4.6</ecNumber>
    </recommendedName>
</protein>
<comment type="caution">
    <text evidence="11">The sequence shown here is derived from an EMBL/GenBank/DDBJ whole genome shotgun (WGS) entry which is preliminary data.</text>
</comment>
<dbReference type="PRINTS" id="PR01243">
    <property type="entry name" value="NUCDPKINASE"/>
</dbReference>
<evidence type="ECO:0000256" key="3">
    <source>
        <dbReference type="ARBA" id="ARBA00022679"/>
    </source>
</evidence>
<evidence type="ECO:0000256" key="4">
    <source>
        <dbReference type="ARBA" id="ARBA00022741"/>
    </source>
</evidence>
<dbReference type="GO" id="GO:0005524">
    <property type="term" value="F:ATP binding"/>
    <property type="evidence" value="ECO:0007669"/>
    <property type="project" value="UniProtKB-KW"/>
</dbReference>
<dbReference type="PANTHER" id="PTHR11349">
    <property type="entry name" value="NUCLEOSIDE DIPHOSPHATE KINASE"/>
    <property type="match status" value="1"/>
</dbReference>
<evidence type="ECO:0000256" key="1">
    <source>
        <dbReference type="ARBA" id="ARBA00001946"/>
    </source>
</evidence>
<keyword evidence="6 9" id="KW-0067">ATP-binding</keyword>
<dbReference type="InterPro" id="IPR023005">
    <property type="entry name" value="Nucleoside_diP_kinase_AS"/>
</dbReference>
<sequence length="74" mass="8173">MCKMVWEGANVVKEGHKMLGATMPSESACGTIRGDFCIEVGRNICHGSDSVDSAKKEIRLWFLEGMCASSWVYK</sequence>
<accession>A0ABD3SFL9</accession>
<dbReference type="AlphaFoldDB" id="A0ABD3SFL9"/>
<keyword evidence="4 9" id="KW-0547">Nucleotide-binding</keyword>
<comment type="caution">
    <text evidence="7">Lacks conserved residue(s) required for the propagation of feature annotation.</text>
</comment>
<comment type="cofactor">
    <cofactor evidence="1">
        <name>Mg(2+)</name>
        <dbReference type="ChEBI" id="CHEBI:18420"/>
    </cofactor>
</comment>
<dbReference type="EMBL" id="JALLPB020000044">
    <property type="protein sequence ID" value="KAL3823173.1"/>
    <property type="molecule type" value="Genomic_DNA"/>
</dbReference>
<dbReference type="Pfam" id="PF00334">
    <property type="entry name" value="NDK"/>
    <property type="match status" value="1"/>
</dbReference>
<comment type="similarity">
    <text evidence="2 7 8">Belongs to the NDK family.</text>
</comment>
<dbReference type="GO" id="GO:0004550">
    <property type="term" value="F:nucleoside diphosphate kinase activity"/>
    <property type="evidence" value="ECO:0007669"/>
    <property type="project" value="UniProtKB-EC"/>
</dbReference>